<dbReference type="SUPFAM" id="SSF53850">
    <property type="entry name" value="Periplasmic binding protein-like II"/>
    <property type="match status" value="1"/>
</dbReference>
<dbReference type="PANTHER" id="PTHR43649">
    <property type="entry name" value="ARABINOSE-BINDING PROTEIN-RELATED"/>
    <property type="match status" value="1"/>
</dbReference>
<proteinExistence type="predicted"/>
<dbReference type="Pfam" id="PF01547">
    <property type="entry name" value="SBP_bac_1"/>
    <property type="match status" value="1"/>
</dbReference>
<dbReference type="AlphaFoldDB" id="A0A1C5JD91"/>
<dbReference type="Gene3D" id="3.40.190.10">
    <property type="entry name" value="Periplasmic binding protein-like II"/>
    <property type="match status" value="1"/>
</dbReference>
<dbReference type="OrthoDB" id="7918484at2"/>
<dbReference type="InterPro" id="IPR006311">
    <property type="entry name" value="TAT_signal"/>
</dbReference>
<name>A0A1C5JD91_9ACTN</name>
<protein>
    <submittedName>
        <fullName evidence="1">Multiple sugar transport system substrate-binding protein</fullName>
    </submittedName>
</protein>
<dbReference type="Proteomes" id="UP000199360">
    <property type="component" value="Unassembled WGS sequence"/>
</dbReference>
<dbReference type="InterPro" id="IPR006059">
    <property type="entry name" value="SBP"/>
</dbReference>
<keyword evidence="1" id="KW-0813">Transport</keyword>
<evidence type="ECO:0000313" key="2">
    <source>
        <dbReference type="Proteomes" id="UP000199360"/>
    </source>
</evidence>
<sequence length="477" mass="51484">MNENQMPSGFPAAAARGASVNRRTLLRWGFGAAAAVTAAPLLAACGSDDEAAADGEVTLKVVGFQVPPEEKGSELDKAYQKFLADFQAQNPKIKIQPIQAPPNFDTQIIVDLASGSAPDLWSQDASSLAPLIQRKLLLDMRKVTAKLPSLSTDRFFPQVLEIHKGEDGGIYGLPNDFTPMVVYYNPTLFTKAGVPVPQAGWSWDDQLAAAQKLTLDNKGRNRLDPAFDEGNVVQWGYRLSQYAYQWVYRIWQNGGDVISPDKKTANGFLDAPAAIDAIQWYADLVLKHKVAPSPSTLEKLTNASDASALFVQGKFAMFDSGHWSLVGLTGAKGYSPEKVAVVPQPKRATEATALYESSFVLRHDLPAAKYKAAAQFIEAATSRGYQDTKAITGIALAANSESAKASLGSDQAKFAELDKVFVDATASGRPPYGSKIGAYPTIEKALDGMMEQILRGAPVRDQVSKTITAINRELAKR</sequence>
<dbReference type="EMBL" id="FMDM01000010">
    <property type="protein sequence ID" value="SCG68535.1"/>
    <property type="molecule type" value="Genomic_DNA"/>
</dbReference>
<gene>
    <name evidence="1" type="ORF">GA0070213_110114</name>
</gene>
<dbReference type="STRING" id="745366.GA0070213_110114"/>
<keyword evidence="1" id="KW-0762">Sugar transport</keyword>
<dbReference type="PROSITE" id="PS51318">
    <property type="entry name" value="TAT"/>
    <property type="match status" value="1"/>
</dbReference>
<evidence type="ECO:0000313" key="1">
    <source>
        <dbReference type="EMBL" id="SCG68535.1"/>
    </source>
</evidence>
<reference evidence="2" key="1">
    <citation type="submission" date="2016-06" db="EMBL/GenBank/DDBJ databases">
        <authorList>
            <person name="Varghese N."/>
            <person name="Submissions Spin"/>
        </authorList>
    </citation>
    <scope>NUCLEOTIDE SEQUENCE [LARGE SCALE GENOMIC DNA]</scope>
    <source>
        <strain evidence="2">DSM 45647</strain>
    </source>
</reference>
<accession>A0A1C5JD91</accession>
<dbReference type="RefSeq" id="WP_091066505.1">
    <property type="nucleotide sequence ID" value="NZ_FMDM01000010.1"/>
</dbReference>
<organism evidence="1 2">
    <name type="scientific">Micromonospora humi</name>
    <dbReference type="NCBI Taxonomy" id="745366"/>
    <lineage>
        <taxon>Bacteria</taxon>
        <taxon>Bacillati</taxon>
        <taxon>Actinomycetota</taxon>
        <taxon>Actinomycetes</taxon>
        <taxon>Micromonosporales</taxon>
        <taxon>Micromonosporaceae</taxon>
        <taxon>Micromonospora</taxon>
    </lineage>
</organism>
<dbReference type="PANTHER" id="PTHR43649:SF12">
    <property type="entry name" value="DIACETYLCHITOBIOSE BINDING PROTEIN DASA"/>
    <property type="match status" value="1"/>
</dbReference>
<dbReference type="CDD" id="cd13585">
    <property type="entry name" value="PBP2_TMBP_like"/>
    <property type="match status" value="1"/>
</dbReference>
<keyword evidence="2" id="KW-1185">Reference proteome</keyword>
<dbReference type="InterPro" id="IPR050490">
    <property type="entry name" value="Bact_solute-bd_prot1"/>
</dbReference>